<dbReference type="EMBL" id="AZMM01015179">
    <property type="protein sequence ID" value="ETJ30304.1"/>
    <property type="molecule type" value="Genomic_DNA"/>
</dbReference>
<name>W1XNC0_9ZZZZ</name>
<dbReference type="AlphaFoldDB" id="W1XNC0"/>
<comment type="caution">
    <text evidence="1">The sequence shown here is derived from an EMBL/GenBank/DDBJ whole genome shotgun (WGS) entry which is preliminary data.</text>
</comment>
<reference evidence="1" key="1">
    <citation type="submission" date="2013-12" db="EMBL/GenBank/DDBJ databases">
        <title>A Varibaculum cambriense genome reconstructed from a premature infant gut community with otherwise low bacterial novelty that shifts toward anaerobic metabolism during the third week of life.</title>
        <authorList>
            <person name="Brown C.T."/>
            <person name="Sharon I."/>
            <person name="Thomas B.C."/>
            <person name="Castelle C.J."/>
            <person name="Morowitz M.J."/>
            <person name="Banfield J.F."/>
        </authorList>
    </citation>
    <scope>NUCLEOTIDE SEQUENCE</scope>
</reference>
<evidence type="ECO:0000313" key="1">
    <source>
        <dbReference type="EMBL" id="ETJ30304.1"/>
    </source>
</evidence>
<proteinExistence type="predicted"/>
<organism evidence="1">
    <name type="scientific">human gut metagenome</name>
    <dbReference type="NCBI Taxonomy" id="408170"/>
    <lineage>
        <taxon>unclassified sequences</taxon>
        <taxon>metagenomes</taxon>
        <taxon>organismal metagenomes</taxon>
    </lineage>
</organism>
<sequence length="23" mass="2437">MPPSLFSALPPVLTFHDASPKAI</sequence>
<protein>
    <submittedName>
        <fullName evidence="1">Uncharacterized protein</fullName>
    </submittedName>
</protein>
<feature type="non-terminal residue" evidence="1">
    <location>
        <position position="23"/>
    </location>
</feature>
<accession>W1XNC0</accession>
<gene>
    <name evidence="1" type="ORF">Q604_UNBC15179G0001</name>
</gene>